<dbReference type="GO" id="GO:0009507">
    <property type="term" value="C:chloroplast"/>
    <property type="evidence" value="ECO:0007669"/>
    <property type="project" value="UniProtKB-SubCell"/>
</dbReference>
<organism evidence="14">
    <name type="scientific">Guillardia theta (strain CCMP2712)</name>
    <name type="common">Cryptophyte</name>
    <dbReference type="NCBI Taxonomy" id="905079"/>
    <lineage>
        <taxon>Eukaryota</taxon>
        <taxon>Cryptophyceae</taxon>
        <taxon>Pyrenomonadales</taxon>
        <taxon>Geminigeraceae</taxon>
        <taxon>Guillardia</taxon>
    </lineage>
</organism>
<sequence>MASELRVLTDLRSPHLWYPLARKMKRRWVLHIGPTNSGKTFEALQRLASVESGRYCGPLRLLAWEVYDKLKTGAPVRCSLMTGQEKVFDPKANHTSSTVEMADLDKVIDVAVIDEVQMLESNDRGWAWTRALLGLPAAEIHLCGEPRAQELITKLCDLCEDELEVKEYERLSSLSVANHSLEGSLRNIQRGDCIVAFGRSKIHQLKRDIEAKTPFRCCVVYGSLPPLTRQEQAKLFNERGSFPNGQSFDVLVASDAIGMGLNLEISRVVFSSLRKFDGQEERLLTASEIRQIGGRAGRFGTNTVEGIVTSLHNKDLPLLKRSFKTELPQIAKACLRPEIVMLEDFVHSIRHVWPREEGEDSLSLDTALQLFKDFHQTESSFFLGTTIDELRDLAKTIESVKMPLTDRFSFCLAPIDLSKEDRRRAAFYEMARMYSEKRLVRISQVATFNNRIPDTMFKLREAEETHVILELYAWLANRFENAFCDLEIVKRQIAKNSILIQVLLGLPPPPFLVFLPLLSFPLLVLRLVSDGGLSCCHLTSYSRRVSGG</sequence>
<gene>
    <name evidence="14" type="ORF">GUITHDRAFT_84578</name>
</gene>
<evidence type="ECO:0000256" key="4">
    <source>
        <dbReference type="ARBA" id="ARBA00004229"/>
    </source>
</evidence>
<dbReference type="InterPro" id="IPR055206">
    <property type="entry name" value="DEXQc_SUV3"/>
</dbReference>
<feature type="domain" description="Helicase C-terminal" evidence="13">
    <location>
        <begin position="180"/>
        <end position="347"/>
    </location>
</feature>
<proteinExistence type="predicted"/>
<comment type="cofactor">
    <cofactor evidence="1">
        <name>Mn(2+)</name>
        <dbReference type="ChEBI" id="CHEBI:29035"/>
    </cofactor>
</comment>
<keyword evidence="7" id="KW-0378">Hydrolase</keyword>
<dbReference type="InterPro" id="IPR027417">
    <property type="entry name" value="P-loop_NTPase"/>
</dbReference>
<evidence type="ECO:0000256" key="10">
    <source>
        <dbReference type="ARBA" id="ARBA00022946"/>
    </source>
</evidence>
<dbReference type="SUPFAM" id="SSF52540">
    <property type="entry name" value="P-loop containing nucleoside triphosphate hydrolases"/>
    <property type="match status" value="1"/>
</dbReference>
<keyword evidence="16" id="KW-1185">Reference proteome</keyword>
<dbReference type="Gene3D" id="1.20.272.40">
    <property type="match status" value="1"/>
</dbReference>
<dbReference type="EMBL" id="JH992971">
    <property type="protein sequence ID" value="EKX53111.1"/>
    <property type="molecule type" value="Genomic_DNA"/>
</dbReference>
<comment type="cofactor">
    <cofactor evidence="2">
        <name>Mg(2+)</name>
        <dbReference type="ChEBI" id="CHEBI:18420"/>
    </cofactor>
</comment>
<dbReference type="EnsemblProtists" id="EKX53111">
    <property type="protein sequence ID" value="EKX53111"/>
    <property type="gene ID" value="GUITHDRAFT_84578"/>
</dbReference>
<keyword evidence="9" id="KW-0067">ATP-binding</keyword>
<dbReference type="PROSITE" id="PS51194">
    <property type="entry name" value="HELICASE_CTER"/>
    <property type="match status" value="1"/>
</dbReference>
<dbReference type="Gene3D" id="1.20.58.1080">
    <property type="match status" value="1"/>
</dbReference>
<reference evidence="14 16" key="1">
    <citation type="journal article" date="2012" name="Nature">
        <title>Algal genomes reveal evolutionary mosaicism and the fate of nucleomorphs.</title>
        <authorList>
            <consortium name="DOE Joint Genome Institute"/>
            <person name="Curtis B.A."/>
            <person name="Tanifuji G."/>
            <person name="Burki F."/>
            <person name="Gruber A."/>
            <person name="Irimia M."/>
            <person name="Maruyama S."/>
            <person name="Arias M.C."/>
            <person name="Ball S.G."/>
            <person name="Gile G.H."/>
            <person name="Hirakawa Y."/>
            <person name="Hopkins J.F."/>
            <person name="Kuo A."/>
            <person name="Rensing S.A."/>
            <person name="Schmutz J."/>
            <person name="Symeonidi A."/>
            <person name="Elias M."/>
            <person name="Eveleigh R.J."/>
            <person name="Herman E.K."/>
            <person name="Klute M.J."/>
            <person name="Nakayama T."/>
            <person name="Obornik M."/>
            <person name="Reyes-Prieto A."/>
            <person name="Armbrust E.V."/>
            <person name="Aves S.J."/>
            <person name="Beiko R.G."/>
            <person name="Coutinho P."/>
            <person name="Dacks J.B."/>
            <person name="Durnford D.G."/>
            <person name="Fast N.M."/>
            <person name="Green B.R."/>
            <person name="Grisdale C.J."/>
            <person name="Hempel F."/>
            <person name="Henrissat B."/>
            <person name="Hoppner M.P."/>
            <person name="Ishida K."/>
            <person name="Kim E."/>
            <person name="Koreny L."/>
            <person name="Kroth P.G."/>
            <person name="Liu Y."/>
            <person name="Malik S.B."/>
            <person name="Maier U.G."/>
            <person name="McRose D."/>
            <person name="Mock T."/>
            <person name="Neilson J.A."/>
            <person name="Onodera N.T."/>
            <person name="Poole A.M."/>
            <person name="Pritham E.J."/>
            <person name="Richards T.A."/>
            <person name="Rocap G."/>
            <person name="Roy S.W."/>
            <person name="Sarai C."/>
            <person name="Schaack S."/>
            <person name="Shirato S."/>
            <person name="Slamovits C.H."/>
            <person name="Spencer D.F."/>
            <person name="Suzuki S."/>
            <person name="Worden A.Z."/>
            <person name="Zauner S."/>
            <person name="Barry K."/>
            <person name="Bell C."/>
            <person name="Bharti A.K."/>
            <person name="Crow J.A."/>
            <person name="Grimwood J."/>
            <person name="Kramer R."/>
            <person name="Lindquist E."/>
            <person name="Lucas S."/>
            <person name="Salamov A."/>
            <person name="McFadden G.I."/>
            <person name="Lane C.E."/>
            <person name="Keeling P.J."/>
            <person name="Gray M.W."/>
            <person name="Grigoriev I.V."/>
            <person name="Archibald J.M."/>
        </authorList>
    </citation>
    <scope>NUCLEOTIDE SEQUENCE</scope>
    <source>
        <strain evidence="14 16">CCMP2712</strain>
    </source>
</reference>
<dbReference type="PaxDb" id="55529-EKX53111"/>
<dbReference type="Gene3D" id="3.40.50.300">
    <property type="entry name" value="P-loop containing nucleotide triphosphate hydrolases"/>
    <property type="match status" value="2"/>
</dbReference>
<dbReference type="GO" id="GO:0016787">
    <property type="term" value="F:hydrolase activity"/>
    <property type="evidence" value="ECO:0007669"/>
    <property type="project" value="UniProtKB-KW"/>
</dbReference>
<keyword evidence="11" id="KW-0496">Mitochondrion</keyword>
<comment type="catalytic activity">
    <reaction evidence="12">
        <text>ATP + H2O = ADP + phosphate + H(+)</text>
        <dbReference type="Rhea" id="RHEA:13065"/>
        <dbReference type="ChEBI" id="CHEBI:15377"/>
        <dbReference type="ChEBI" id="CHEBI:15378"/>
        <dbReference type="ChEBI" id="CHEBI:30616"/>
        <dbReference type="ChEBI" id="CHEBI:43474"/>
        <dbReference type="ChEBI" id="CHEBI:456216"/>
        <dbReference type="EC" id="3.6.4.13"/>
    </reaction>
</comment>
<dbReference type="InterPro" id="IPR050699">
    <property type="entry name" value="RNA-DNA_Helicase"/>
</dbReference>
<dbReference type="GO" id="GO:0045025">
    <property type="term" value="C:mitochondrial degradosome"/>
    <property type="evidence" value="ECO:0007669"/>
    <property type="project" value="TreeGrafter"/>
</dbReference>
<keyword evidence="8" id="KW-0347">Helicase</keyword>
<dbReference type="CDD" id="cd17913">
    <property type="entry name" value="DEXQc_Suv3"/>
    <property type="match status" value="1"/>
</dbReference>
<dbReference type="PANTHER" id="PTHR12131:SF1">
    <property type="entry name" value="ATP-DEPENDENT RNA HELICASE SUPV3L1, MITOCHONDRIAL-RELATED"/>
    <property type="match status" value="1"/>
</dbReference>
<evidence type="ECO:0000256" key="8">
    <source>
        <dbReference type="ARBA" id="ARBA00022806"/>
    </source>
</evidence>
<name>L1JWZ9_GUITC</name>
<evidence type="ECO:0000313" key="16">
    <source>
        <dbReference type="Proteomes" id="UP000011087"/>
    </source>
</evidence>
<dbReference type="SMART" id="SM00490">
    <property type="entry name" value="HELICc"/>
    <property type="match status" value="1"/>
</dbReference>
<dbReference type="STRING" id="905079.L1JWZ9"/>
<dbReference type="Pfam" id="PF22527">
    <property type="entry name" value="DEXQc_Suv3"/>
    <property type="match status" value="1"/>
</dbReference>
<evidence type="ECO:0000256" key="5">
    <source>
        <dbReference type="ARBA" id="ARBA00012552"/>
    </source>
</evidence>
<keyword evidence="6" id="KW-0547">Nucleotide-binding</keyword>
<dbReference type="eggNOG" id="KOG0953">
    <property type="taxonomic scope" value="Eukaryota"/>
</dbReference>
<dbReference type="RefSeq" id="XP_005840091.1">
    <property type="nucleotide sequence ID" value="XM_005840034.1"/>
</dbReference>
<reference evidence="15" key="3">
    <citation type="submission" date="2016-03" db="UniProtKB">
        <authorList>
            <consortium name="EnsemblProtists"/>
        </authorList>
    </citation>
    <scope>IDENTIFICATION</scope>
</reference>
<dbReference type="HOGENOM" id="CLU_010647_2_3_1"/>
<dbReference type="EC" id="3.6.4.13" evidence="5"/>
<reference evidence="16" key="2">
    <citation type="submission" date="2012-11" db="EMBL/GenBank/DDBJ databases">
        <authorList>
            <person name="Kuo A."/>
            <person name="Curtis B.A."/>
            <person name="Tanifuji G."/>
            <person name="Burki F."/>
            <person name="Gruber A."/>
            <person name="Irimia M."/>
            <person name="Maruyama S."/>
            <person name="Arias M.C."/>
            <person name="Ball S.G."/>
            <person name="Gile G.H."/>
            <person name="Hirakawa Y."/>
            <person name="Hopkins J.F."/>
            <person name="Rensing S.A."/>
            <person name="Schmutz J."/>
            <person name="Symeonidi A."/>
            <person name="Elias M."/>
            <person name="Eveleigh R.J."/>
            <person name="Herman E.K."/>
            <person name="Klute M.J."/>
            <person name="Nakayama T."/>
            <person name="Obornik M."/>
            <person name="Reyes-Prieto A."/>
            <person name="Armbrust E.V."/>
            <person name="Aves S.J."/>
            <person name="Beiko R.G."/>
            <person name="Coutinho P."/>
            <person name="Dacks J.B."/>
            <person name="Durnford D.G."/>
            <person name="Fast N.M."/>
            <person name="Green B.R."/>
            <person name="Grisdale C."/>
            <person name="Hempe F."/>
            <person name="Henrissat B."/>
            <person name="Hoppner M.P."/>
            <person name="Ishida K.-I."/>
            <person name="Kim E."/>
            <person name="Koreny L."/>
            <person name="Kroth P.G."/>
            <person name="Liu Y."/>
            <person name="Malik S.-B."/>
            <person name="Maier U.G."/>
            <person name="McRose D."/>
            <person name="Mock T."/>
            <person name="Neilson J.A."/>
            <person name="Onodera N.T."/>
            <person name="Poole A.M."/>
            <person name="Pritham E.J."/>
            <person name="Richards T.A."/>
            <person name="Rocap G."/>
            <person name="Roy S.W."/>
            <person name="Sarai C."/>
            <person name="Schaack S."/>
            <person name="Shirato S."/>
            <person name="Slamovits C.H."/>
            <person name="Spencer D.F."/>
            <person name="Suzuki S."/>
            <person name="Worden A.Z."/>
            <person name="Zauner S."/>
            <person name="Barry K."/>
            <person name="Bell C."/>
            <person name="Bharti A.K."/>
            <person name="Crow J.A."/>
            <person name="Grimwood J."/>
            <person name="Kramer R."/>
            <person name="Lindquist E."/>
            <person name="Lucas S."/>
            <person name="Salamov A."/>
            <person name="McFadden G.I."/>
            <person name="Lane C.E."/>
            <person name="Keeling P.J."/>
            <person name="Gray M.W."/>
            <person name="Grigoriev I.V."/>
            <person name="Archibald J.M."/>
        </authorList>
    </citation>
    <scope>NUCLEOTIDE SEQUENCE</scope>
    <source>
        <strain evidence="16">CCMP2712</strain>
    </source>
</reference>
<evidence type="ECO:0000256" key="1">
    <source>
        <dbReference type="ARBA" id="ARBA00001936"/>
    </source>
</evidence>
<dbReference type="Pfam" id="PF00271">
    <property type="entry name" value="Helicase_C"/>
    <property type="match status" value="1"/>
</dbReference>
<comment type="subcellular location">
    <subcellularLocation>
        <location evidence="3">Mitochondrion</location>
    </subcellularLocation>
    <subcellularLocation>
        <location evidence="4">Plastid</location>
        <location evidence="4">Chloroplast</location>
    </subcellularLocation>
</comment>
<dbReference type="OMA" id="HAICGER"/>
<dbReference type="InterPro" id="IPR044774">
    <property type="entry name" value="Suv3_DEXQc"/>
</dbReference>
<dbReference type="OrthoDB" id="6692397at2759"/>
<keyword evidence="10" id="KW-0809">Transit peptide</keyword>
<dbReference type="GO" id="GO:0000965">
    <property type="term" value="P:mitochondrial RNA 3'-end processing"/>
    <property type="evidence" value="ECO:0007669"/>
    <property type="project" value="TreeGrafter"/>
</dbReference>
<dbReference type="GO" id="GO:0005524">
    <property type="term" value="F:ATP binding"/>
    <property type="evidence" value="ECO:0007669"/>
    <property type="project" value="UniProtKB-KW"/>
</dbReference>
<dbReference type="GeneID" id="17309509"/>
<dbReference type="FunFam" id="3.40.50.300:FF:000269">
    <property type="entry name" value="ATP-dependent RNA helicase SUPV3L1, mitochondrial"/>
    <property type="match status" value="1"/>
</dbReference>
<dbReference type="InterPro" id="IPR001650">
    <property type="entry name" value="Helicase_C-like"/>
</dbReference>
<evidence type="ECO:0000256" key="3">
    <source>
        <dbReference type="ARBA" id="ARBA00004173"/>
    </source>
</evidence>
<dbReference type="AlphaFoldDB" id="L1JWZ9"/>
<dbReference type="PANTHER" id="PTHR12131">
    <property type="entry name" value="ATP-DEPENDENT RNA AND DNA HELICASE"/>
    <property type="match status" value="1"/>
</dbReference>
<evidence type="ECO:0000259" key="13">
    <source>
        <dbReference type="PROSITE" id="PS51194"/>
    </source>
</evidence>
<evidence type="ECO:0000256" key="6">
    <source>
        <dbReference type="ARBA" id="ARBA00022741"/>
    </source>
</evidence>
<evidence type="ECO:0000256" key="11">
    <source>
        <dbReference type="ARBA" id="ARBA00023128"/>
    </source>
</evidence>
<evidence type="ECO:0000256" key="7">
    <source>
        <dbReference type="ARBA" id="ARBA00022801"/>
    </source>
</evidence>
<dbReference type="Pfam" id="PF12513">
    <property type="entry name" value="SUV3_C"/>
    <property type="match status" value="1"/>
</dbReference>
<dbReference type="GO" id="GO:0003724">
    <property type="term" value="F:RNA helicase activity"/>
    <property type="evidence" value="ECO:0007669"/>
    <property type="project" value="UniProtKB-EC"/>
</dbReference>
<evidence type="ECO:0000313" key="14">
    <source>
        <dbReference type="EMBL" id="EKX53111.1"/>
    </source>
</evidence>
<dbReference type="FunFam" id="3.40.50.300:FF:000957">
    <property type="entry name" value="ATP-dependent RNA helicase SUV3L, mitochondrial"/>
    <property type="match status" value="1"/>
</dbReference>
<evidence type="ECO:0000256" key="2">
    <source>
        <dbReference type="ARBA" id="ARBA00001946"/>
    </source>
</evidence>
<dbReference type="Pfam" id="PF18147">
    <property type="entry name" value="Suv3_C_1"/>
    <property type="match status" value="1"/>
</dbReference>
<protein>
    <recommendedName>
        <fullName evidence="5">RNA helicase</fullName>
        <ecNumber evidence="5">3.6.4.13</ecNumber>
    </recommendedName>
</protein>
<evidence type="ECO:0000313" key="15">
    <source>
        <dbReference type="EnsemblProtists" id="EKX53111"/>
    </source>
</evidence>
<evidence type="ECO:0000256" key="12">
    <source>
        <dbReference type="ARBA" id="ARBA00047984"/>
    </source>
</evidence>
<dbReference type="InterPro" id="IPR041082">
    <property type="entry name" value="Suv3_C_1"/>
</dbReference>
<evidence type="ECO:0000256" key="9">
    <source>
        <dbReference type="ARBA" id="ARBA00022840"/>
    </source>
</evidence>
<dbReference type="CDD" id="cd18805">
    <property type="entry name" value="SF2_C_suv3"/>
    <property type="match status" value="1"/>
</dbReference>
<dbReference type="KEGG" id="gtt:GUITHDRAFT_84578"/>
<dbReference type="InterPro" id="IPR022192">
    <property type="entry name" value="SUV3_C"/>
</dbReference>
<accession>L1JWZ9</accession>
<dbReference type="Proteomes" id="UP000011087">
    <property type="component" value="Unassembled WGS sequence"/>
</dbReference>